<evidence type="ECO:0000313" key="3">
    <source>
        <dbReference type="Proteomes" id="UP001162156"/>
    </source>
</evidence>
<reference evidence="2" key="1">
    <citation type="journal article" date="2023" name="Insect Mol. Biol.">
        <title>Genome sequencing provides insights into the evolution of gene families encoding plant cell wall-degrading enzymes in longhorned beetles.</title>
        <authorList>
            <person name="Shin N.R."/>
            <person name="Okamura Y."/>
            <person name="Kirsch R."/>
            <person name="Pauchet Y."/>
        </authorList>
    </citation>
    <scope>NUCLEOTIDE SEQUENCE</scope>
    <source>
        <strain evidence="2">RBIC_L_NR</strain>
    </source>
</reference>
<evidence type="ECO:0000256" key="1">
    <source>
        <dbReference type="SAM" id="MobiDB-lite"/>
    </source>
</evidence>
<comment type="caution">
    <text evidence="2">The sequence shown here is derived from an EMBL/GenBank/DDBJ whole genome shotgun (WGS) entry which is preliminary data.</text>
</comment>
<feature type="region of interest" description="Disordered" evidence="1">
    <location>
        <begin position="45"/>
        <end position="74"/>
    </location>
</feature>
<dbReference type="AlphaFoldDB" id="A0AAV8ZGD0"/>
<keyword evidence="3" id="KW-1185">Reference proteome</keyword>
<dbReference type="EMBL" id="JANEYF010001578">
    <property type="protein sequence ID" value="KAJ8962960.1"/>
    <property type="molecule type" value="Genomic_DNA"/>
</dbReference>
<evidence type="ECO:0000313" key="2">
    <source>
        <dbReference type="EMBL" id="KAJ8962960.1"/>
    </source>
</evidence>
<sequence>MMNIILLNKKNCESTSNLPTSTTKNLANNRLKRLKDQIQADLISRNKGNLSDDGLPSTKSIGKTNKNNSSSRSLVKSNKIDYTIQKKYEQILSEHEVDKPLNHSFNSPNLLCKKNLANERLQNIKKKLIDTDHNPDSSSTSNKIKDKINTSVPESSHCPIVKINENKIVGGLKRNINITNTYDFDAFESSSKRLAVEPSALSRP</sequence>
<proteinExistence type="predicted"/>
<organism evidence="2 3">
    <name type="scientific">Rhamnusium bicolor</name>
    <dbReference type="NCBI Taxonomy" id="1586634"/>
    <lineage>
        <taxon>Eukaryota</taxon>
        <taxon>Metazoa</taxon>
        <taxon>Ecdysozoa</taxon>
        <taxon>Arthropoda</taxon>
        <taxon>Hexapoda</taxon>
        <taxon>Insecta</taxon>
        <taxon>Pterygota</taxon>
        <taxon>Neoptera</taxon>
        <taxon>Endopterygota</taxon>
        <taxon>Coleoptera</taxon>
        <taxon>Polyphaga</taxon>
        <taxon>Cucujiformia</taxon>
        <taxon>Chrysomeloidea</taxon>
        <taxon>Cerambycidae</taxon>
        <taxon>Lepturinae</taxon>
        <taxon>Rhagiini</taxon>
        <taxon>Rhamnusium</taxon>
    </lineage>
</organism>
<gene>
    <name evidence="2" type="ORF">NQ314_005677</name>
</gene>
<accession>A0AAV8ZGD0</accession>
<feature type="region of interest" description="Disordered" evidence="1">
    <location>
        <begin position="130"/>
        <end position="151"/>
    </location>
</feature>
<feature type="compositionally biased region" description="Polar residues" evidence="1">
    <location>
        <begin position="57"/>
        <end position="74"/>
    </location>
</feature>
<name>A0AAV8ZGD0_9CUCU</name>
<protein>
    <recommendedName>
        <fullName evidence="4">Exophilin 5</fullName>
    </recommendedName>
</protein>
<evidence type="ECO:0008006" key="4">
    <source>
        <dbReference type="Google" id="ProtNLM"/>
    </source>
</evidence>
<dbReference type="Proteomes" id="UP001162156">
    <property type="component" value="Unassembled WGS sequence"/>
</dbReference>